<feature type="chain" id="PRO_5012582548" description="Lipoprotein" evidence="2">
    <location>
        <begin position="16"/>
        <end position="102"/>
    </location>
</feature>
<feature type="compositionally biased region" description="Low complexity" evidence="1">
    <location>
        <begin position="1"/>
        <end position="35"/>
    </location>
</feature>
<keyword evidence="4" id="KW-1185">Reference proteome</keyword>
<organism evidence="3 4">
    <name type="scientific">Bordetella genomosp. 11</name>
    <dbReference type="NCBI Taxonomy" id="1416808"/>
    <lineage>
        <taxon>Bacteria</taxon>
        <taxon>Pseudomonadati</taxon>
        <taxon>Pseudomonadota</taxon>
        <taxon>Betaproteobacteria</taxon>
        <taxon>Burkholderiales</taxon>
        <taxon>Alcaligenaceae</taxon>
        <taxon>Bordetella</taxon>
    </lineage>
</organism>
<evidence type="ECO:0000313" key="3">
    <source>
        <dbReference type="EMBL" id="OZI61317.1"/>
    </source>
</evidence>
<evidence type="ECO:0000256" key="2">
    <source>
        <dbReference type="SAM" id="SignalP"/>
    </source>
</evidence>
<sequence length="102" mass="10329">MLVLAAACGSGAALAQQNAPTTPSTTPNDSTATPPRNDKVPPGTPAPAPYASHPSGTAPVTRDSSGSDLRKEKEPRMPSDMKNTNVSPTKGGGAPYTDTGKR</sequence>
<comment type="caution">
    <text evidence="3">The sequence shown here is derived from an EMBL/GenBank/DDBJ whole genome shotgun (WGS) entry which is preliminary data.</text>
</comment>
<evidence type="ECO:0000256" key="1">
    <source>
        <dbReference type="SAM" id="MobiDB-lite"/>
    </source>
</evidence>
<protein>
    <recommendedName>
        <fullName evidence="5">Lipoprotein</fullName>
    </recommendedName>
</protein>
<gene>
    <name evidence="3" type="ORF">CAL28_18540</name>
</gene>
<feature type="region of interest" description="Disordered" evidence="1">
    <location>
        <begin position="1"/>
        <end position="102"/>
    </location>
</feature>
<dbReference type="EMBL" id="NEVS01000004">
    <property type="protein sequence ID" value="OZI61317.1"/>
    <property type="molecule type" value="Genomic_DNA"/>
</dbReference>
<evidence type="ECO:0000313" key="4">
    <source>
        <dbReference type="Proteomes" id="UP000215767"/>
    </source>
</evidence>
<feature type="signal peptide" evidence="2">
    <location>
        <begin position="1"/>
        <end position="15"/>
    </location>
</feature>
<name>A0A261UIF8_9BORD</name>
<reference evidence="4" key="1">
    <citation type="submission" date="2017-05" db="EMBL/GenBank/DDBJ databases">
        <title>Complete and WGS of Bordetella genogroups.</title>
        <authorList>
            <person name="Spilker T."/>
            <person name="Lipuma J."/>
        </authorList>
    </citation>
    <scope>NUCLEOTIDE SEQUENCE [LARGE SCALE GENOMIC DNA]</scope>
    <source>
        <strain evidence="4">AU8856</strain>
    </source>
</reference>
<proteinExistence type="predicted"/>
<dbReference type="Proteomes" id="UP000215767">
    <property type="component" value="Unassembled WGS sequence"/>
</dbReference>
<evidence type="ECO:0008006" key="5">
    <source>
        <dbReference type="Google" id="ProtNLM"/>
    </source>
</evidence>
<accession>A0A261UIF8</accession>
<feature type="compositionally biased region" description="Basic and acidic residues" evidence="1">
    <location>
        <begin position="68"/>
        <end position="79"/>
    </location>
</feature>
<dbReference type="AlphaFoldDB" id="A0A261UIF8"/>
<keyword evidence="2" id="KW-0732">Signal</keyword>